<reference evidence="1 2" key="1">
    <citation type="journal article" date="2015" name="PLoS Negl. Trop. Dis.">
        <title>Distribution of Plasmids in Distinct Leptospira Pathogenic Species.</title>
        <authorList>
            <person name="Wang Y."/>
            <person name="Zhuang X."/>
            <person name="Zhong Y."/>
            <person name="Zhang C."/>
            <person name="Zhang Y."/>
            <person name="Zeng L."/>
            <person name="Zhu Y."/>
            <person name="He P."/>
            <person name="Dong K."/>
            <person name="Pal U."/>
            <person name="Guo X."/>
            <person name="Qin J."/>
        </authorList>
    </citation>
    <scope>NUCLEOTIDE SEQUENCE [LARGE SCALE GENOMIC DNA]</scope>
    <source>
        <strain evidence="1 2">56604</strain>
    </source>
</reference>
<evidence type="ECO:0000313" key="1">
    <source>
        <dbReference type="EMBL" id="ALO27990.1"/>
    </source>
</evidence>
<sequence length="59" mass="7241">MCDLMLSVQNLSLFSTLHRIYVKYYPRFNFWENEEMKFFIFLCFHKDGGSIQDNQYGFK</sequence>
<dbReference type="PATRIC" id="fig|280505.15.peg.3731"/>
<proteinExistence type="predicted"/>
<accession>A0A0E3B619</accession>
<gene>
    <name evidence="1" type="ORF">LBBP_03829</name>
</gene>
<name>A0A0E3B619_LEPBO</name>
<dbReference type="Proteomes" id="UP000058857">
    <property type="component" value="Chromosome 1"/>
</dbReference>
<dbReference type="EMBL" id="CP012029">
    <property type="protein sequence ID" value="ALO27990.1"/>
    <property type="molecule type" value="Genomic_DNA"/>
</dbReference>
<organism evidence="1">
    <name type="scientific">Leptospira borgpetersenii serovar Ballum</name>
    <dbReference type="NCBI Taxonomy" id="280505"/>
    <lineage>
        <taxon>Bacteria</taxon>
        <taxon>Pseudomonadati</taxon>
        <taxon>Spirochaetota</taxon>
        <taxon>Spirochaetia</taxon>
        <taxon>Leptospirales</taxon>
        <taxon>Leptospiraceae</taxon>
        <taxon>Leptospira</taxon>
    </lineage>
</organism>
<evidence type="ECO:0000313" key="2">
    <source>
        <dbReference type="Proteomes" id="UP000058857"/>
    </source>
</evidence>
<dbReference type="AlphaFoldDB" id="A0A0E3B619"/>
<protein>
    <submittedName>
        <fullName evidence="1">Uncharacterized protein</fullName>
    </submittedName>
</protein>